<dbReference type="EMBL" id="QPFP01000004">
    <property type="protein sequence ID" value="TEB37322.1"/>
    <property type="molecule type" value="Genomic_DNA"/>
</dbReference>
<dbReference type="Pfam" id="PF00722">
    <property type="entry name" value="Glyco_hydro_16"/>
    <property type="match status" value="1"/>
</dbReference>
<sequence>MLLLSSLAFFTALATANPLESRQSCGTYTVPSVPGGFTTRKFIDFSTATAGQNTQTVLANQGLYISDWPIPDPGFIPHTFTPNNVNLVNGALSLKVSAYSGSGNVISSEIFTDEDIRYASVRTVLKSSGVPGVCEGMFFYKDGQGEIDLEILTSTTLTSSPKVAAGFWTTNHNLTNGDKVSSVHPFGFDPSAGFHEYRVDWSPTATRYYVDGTYIGQLTSLIPQITGSWLWNAWSNGDDGWSAGPPTTDSTTLIRSIEIYKDYVTTTTGTVCPV</sequence>
<feature type="domain" description="GH16" evidence="2">
    <location>
        <begin position="26"/>
        <end position="265"/>
    </location>
</feature>
<proteinExistence type="predicted"/>
<reference evidence="3 4" key="1">
    <citation type="journal article" date="2019" name="Nat. Ecol. Evol.">
        <title>Megaphylogeny resolves global patterns of mushroom evolution.</title>
        <authorList>
            <person name="Varga T."/>
            <person name="Krizsan K."/>
            <person name="Foldi C."/>
            <person name="Dima B."/>
            <person name="Sanchez-Garcia M."/>
            <person name="Sanchez-Ramirez S."/>
            <person name="Szollosi G.J."/>
            <person name="Szarkandi J.G."/>
            <person name="Papp V."/>
            <person name="Albert L."/>
            <person name="Andreopoulos W."/>
            <person name="Angelini C."/>
            <person name="Antonin V."/>
            <person name="Barry K.W."/>
            <person name="Bougher N.L."/>
            <person name="Buchanan P."/>
            <person name="Buyck B."/>
            <person name="Bense V."/>
            <person name="Catcheside P."/>
            <person name="Chovatia M."/>
            <person name="Cooper J."/>
            <person name="Damon W."/>
            <person name="Desjardin D."/>
            <person name="Finy P."/>
            <person name="Geml J."/>
            <person name="Haridas S."/>
            <person name="Hughes K."/>
            <person name="Justo A."/>
            <person name="Karasinski D."/>
            <person name="Kautmanova I."/>
            <person name="Kiss B."/>
            <person name="Kocsube S."/>
            <person name="Kotiranta H."/>
            <person name="LaButti K.M."/>
            <person name="Lechner B.E."/>
            <person name="Liimatainen K."/>
            <person name="Lipzen A."/>
            <person name="Lukacs Z."/>
            <person name="Mihaltcheva S."/>
            <person name="Morgado L.N."/>
            <person name="Niskanen T."/>
            <person name="Noordeloos M.E."/>
            <person name="Ohm R.A."/>
            <person name="Ortiz-Santana B."/>
            <person name="Ovrebo C."/>
            <person name="Racz N."/>
            <person name="Riley R."/>
            <person name="Savchenko A."/>
            <person name="Shiryaev A."/>
            <person name="Soop K."/>
            <person name="Spirin V."/>
            <person name="Szebenyi C."/>
            <person name="Tomsovsky M."/>
            <person name="Tulloss R.E."/>
            <person name="Uehling J."/>
            <person name="Grigoriev I.V."/>
            <person name="Vagvolgyi C."/>
            <person name="Papp T."/>
            <person name="Martin F.M."/>
            <person name="Miettinen O."/>
            <person name="Hibbett D.S."/>
            <person name="Nagy L.G."/>
        </authorList>
    </citation>
    <scope>NUCLEOTIDE SEQUENCE [LARGE SCALE GENOMIC DNA]</scope>
    <source>
        <strain evidence="3 4">FP101781</strain>
    </source>
</reference>
<dbReference type="PROSITE" id="PS51762">
    <property type="entry name" value="GH16_2"/>
    <property type="match status" value="1"/>
</dbReference>
<dbReference type="AlphaFoldDB" id="A0A4Y7TUP7"/>
<evidence type="ECO:0000256" key="1">
    <source>
        <dbReference type="SAM" id="SignalP"/>
    </source>
</evidence>
<gene>
    <name evidence="3" type="ORF">FA13DRAFT_1761706</name>
</gene>
<dbReference type="STRING" id="71717.A0A4Y7TUP7"/>
<feature type="signal peptide" evidence="1">
    <location>
        <begin position="1"/>
        <end position="16"/>
    </location>
</feature>
<organism evidence="3 4">
    <name type="scientific">Coprinellus micaceus</name>
    <name type="common">Glistening ink-cap mushroom</name>
    <name type="synonym">Coprinus micaceus</name>
    <dbReference type="NCBI Taxonomy" id="71717"/>
    <lineage>
        <taxon>Eukaryota</taxon>
        <taxon>Fungi</taxon>
        <taxon>Dikarya</taxon>
        <taxon>Basidiomycota</taxon>
        <taxon>Agaricomycotina</taxon>
        <taxon>Agaricomycetes</taxon>
        <taxon>Agaricomycetidae</taxon>
        <taxon>Agaricales</taxon>
        <taxon>Agaricineae</taxon>
        <taxon>Psathyrellaceae</taxon>
        <taxon>Coprinellus</taxon>
    </lineage>
</organism>
<dbReference type="OrthoDB" id="25131at2759"/>
<dbReference type="PANTHER" id="PTHR38121">
    <property type="entry name" value="GH16 DOMAIN-CONTAINING PROTEIN"/>
    <property type="match status" value="1"/>
</dbReference>
<keyword evidence="4" id="KW-1185">Reference proteome</keyword>
<evidence type="ECO:0000313" key="4">
    <source>
        <dbReference type="Proteomes" id="UP000298030"/>
    </source>
</evidence>
<dbReference type="Proteomes" id="UP000298030">
    <property type="component" value="Unassembled WGS sequence"/>
</dbReference>
<protein>
    <submittedName>
        <fullName evidence="3">Concanavalin A-like lectin/glucanase</fullName>
    </submittedName>
</protein>
<keyword evidence="1" id="KW-0732">Signal</keyword>
<comment type="caution">
    <text evidence="3">The sequence shown here is derived from an EMBL/GenBank/DDBJ whole genome shotgun (WGS) entry which is preliminary data.</text>
</comment>
<evidence type="ECO:0000313" key="3">
    <source>
        <dbReference type="EMBL" id="TEB37322.1"/>
    </source>
</evidence>
<evidence type="ECO:0000259" key="2">
    <source>
        <dbReference type="PROSITE" id="PS51762"/>
    </source>
</evidence>
<dbReference type="SUPFAM" id="SSF49899">
    <property type="entry name" value="Concanavalin A-like lectins/glucanases"/>
    <property type="match status" value="1"/>
</dbReference>
<dbReference type="GO" id="GO:0004553">
    <property type="term" value="F:hydrolase activity, hydrolyzing O-glycosyl compounds"/>
    <property type="evidence" value="ECO:0007669"/>
    <property type="project" value="InterPro"/>
</dbReference>
<dbReference type="GO" id="GO:0030246">
    <property type="term" value="F:carbohydrate binding"/>
    <property type="evidence" value="ECO:0007669"/>
    <property type="project" value="UniProtKB-KW"/>
</dbReference>
<name>A0A4Y7TUP7_COPMI</name>
<dbReference type="CDD" id="cd00413">
    <property type="entry name" value="Glyco_hydrolase_16"/>
    <property type="match status" value="1"/>
</dbReference>
<dbReference type="InterPro" id="IPR013320">
    <property type="entry name" value="ConA-like_dom_sf"/>
</dbReference>
<accession>A0A4Y7TUP7</accession>
<dbReference type="GO" id="GO:0005975">
    <property type="term" value="P:carbohydrate metabolic process"/>
    <property type="evidence" value="ECO:0007669"/>
    <property type="project" value="InterPro"/>
</dbReference>
<dbReference type="InterPro" id="IPR000757">
    <property type="entry name" value="Beta-glucanase-like"/>
</dbReference>
<dbReference type="Gene3D" id="2.60.120.200">
    <property type="match status" value="1"/>
</dbReference>
<keyword evidence="3" id="KW-0430">Lectin</keyword>
<feature type="chain" id="PRO_5021272493" evidence="1">
    <location>
        <begin position="17"/>
        <end position="274"/>
    </location>
</feature>
<dbReference type="PANTHER" id="PTHR38121:SF2">
    <property type="entry name" value="ACYLTRANSFERASE 3 DOMAIN-CONTAINING PROTEIN"/>
    <property type="match status" value="1"/>
</dbReference>